<evidence type="ECO:0000313" key="2">
    <source>
        <dbReference type="EMBL" id="TWO31768.1"/>
    </source>
</evidence>
<keyword evidence="3" id="KW-1185">Reference proteome</keyword>
<gene>
    <name evidence="2" type="ORF">E1J38_011870</name>
</gene>
<reference evidence="2 3" key="1">
    <citation type="submission" date="2019-07" db="EMBL/GenBank/DDBJ databases">
        <title>Seonamhaeicola sp. W255 draft genome.</title>
        <authorList>
            <person name="Zhang X.-Y."/>
            <person name="Zhang R."/>
            <person name="Zhong Y.-L."/>
            <person name="Du Z.-J."/>
        </authorList>
    </citation>
    <scope>NUCLEOTIDE SEQUENCE [LARGE SCALE GENOMIC DNA]</scope>
    <source>
        <strain evidence="2 3">W255</strain>
    </source>
</reference>
<dbReference type="Proteomes" id="UP000295814">
    <property type="component" value="Unassembled WGS sequence"/>
</dbReference>
<dbReference type="OrthoDB" id="9805828at2"/>
<protein>
    <submittedName>
        <fullName evidence="2">Monoheme cytochrome C</fullName>
    </submittedName>
</protein>
<keyword evidence="1" id="KW-0812">Transmembrane</keyword>
<dbReference type="Gene3D" id="1.10.760.10">
    <property type="entry name" value="Cytochrome c-like domain"/>
    <property type="match status" value="1"/>
</dbReference>
<name>A0A562YBW0_9FLAO</name>
<sequence length="157" mass="18199">MSKEEDFRKYIKKVYRLTALFSGLFIIAGGILVIYSVNPDFFNFRKESTTPVYVAIEEDEDTIENGIHVRTGLVDAEGLMTVVNNCTNCHSAKLVIQNRMNEERWNATIKWMQETQNLWDLGNNQSIIVNYLVTNYPPPELGRRANLSDIDWYELKD</sequence>
<keyword evidence="1" id="KW-0472">Membrane</keyword>
<accession>A0A562YBW0</accession>
<feature type="transmembrane region" description="Helical" evidence="1">
    <location>
        <begin position="14"/>
        <end position="37"/>
    </location>
</feature>
<dbReference type="GO" id="GO:0009055">
    <property type="term" value="F:electron transfer activity"/>
    <property type="evidence" value="ECO:0007669"/>
    <property type="project" value="InterPro"/>
</dbReference>
<organism evidence="2 3">
    <name type="scientific">Seonamhaeicola sediminis</name>
    <dbReference type="NCBI Taxonomy" id="2528206"/>
    <lineage>
        <taxon>Bacteria</taxon>
        <taxon>Pseudomonadati</taxon>
        <taxon>Bacteroidota</taxon>
        <taxon>Flavobacteriia</taxon>
        <taxon>Flavobacteriales</taxon>
        <taxon>Flavobacteriaceae</taxon>
    </lineage>
</organism>
<comment type="caution">
    <text evidence="2">The sequence shown here is derived from an EMBL/GenBank/DDBJ whole genome shotgun (WGS) entry which is preliminary data.</text>
</comment>
<keyword evidence="1" id="KW-1133">Transmembrane helix</keyword>
<dbReference type="GO" id="GO:0020037">
    <property type="term" value="F:heme binding"/>
    <property type="evidence" value="ECO:0007669"/>
    <property type="project" value="InterPro"/>
</dbReference>
<dbReference type="RefSeq" id="WP_133357069.1">
    <property type="nucleotide sequence ID" value="NZ_SMZJ02000007.1"/>
</dbReference>
<evidence type="ECO:0000256" key="1">
    <source>
        <dbReference type="SAM" id="Phobius"/>
    </source>
</evidence>
<dbReference type="InterPro" id="IPR036909">
    <property type="entry name" value="Cyt_c-like_dom_sf"/>
</dbReference>
<dbReference type="AlphaFoldDB" id="A0A562YBW0"/>
<dbReference type="SUPFAM" id="SSF46626">
    <property type="entry name" value="Cytochrome c"/>
    <property type="match status" value="1"/>
</dbReference>
<proteinExistence type="predicted"/>
<dbReference type="EMBL" id="SMZJ02000007">
    <property type="protein sequence ID" value="TWO31768.1"/>
    <property type="molecule type" value="Genomic_DNA"/>
</dbReference>
<evidence type="ECO:0000313" key="3">
    <source>
        <dbReference type="Proteomes" id="UP000295814"/>
    </source>
</evidence>